<feature type="compositionally biased region" description="Polar residues" evidence="13">
    <location>
        <begin position="987"/>
        <end position="1007"/>
    </location>
</feature>
<accession>A0A0H2RXH9</accession>
<reference evidence="14 15" key="1">
    <citation type="submission" date="2015-04" db="EMBL/GenBank/DDBJ databases">
        <title>Complete genome sequence of Schizopora paradoxa KUC8140, a cosmopolitan wood degrader in East Asia.</title>
        <authorList>
            <consortium name="DOE Joint Genome Institute"/>
            <person name="Min B."/>
            <person name="Park H."/>
            <person name="Jang Y."/>
            <person name="Kim J.-J."/>
            <person name="Kim K.H."/>
            <person name="Pangilinan J."/>
            <person name="Lipzen A."/>
            <person name="Riley R."/>
            <person name="Grigoriev I.V."/>
            <person name="Spatafora J.W."/>
            <person name="Choi I.-G."/>
        </authorList>
    </citation>
    <scope>NUCLEOTIDE SEQUENCE [LARGE SCALE GENOMIC DNA]</scope>
    <source>
        <strain evidence="14 15">KUC8140</strain>
    </source>
</reference>
<comment type="subcellular location">
    <subcellularLocation>
        <location evidence="1">Endoplasmic reticulum membrane</location>
        <topology evidence="1">Peripheral membrane protein</topology>
    </subcellularLocation>
    <subcellularLocation>
        <location evidence="2">Preautophagosomal structure membrane</location>
        <topology evidence="2">Peripheral membrane protein</topology>
    </subcellularLocation>
</comment>
<dbReference type="STRING" id="27342.A0A0H2RXH9"/>
<sequence length="2010" mass="218662">MSWWPSFNFSLPSFSPPLSIQRRFIAFVLKRSLGHLLKPGQLDVQQIDSQIGNGFVEVKDLELDAIAISALLKDVPIRLVEGTIGSVTVRIPWPNPFTATIGLSVSNLDLTFALSENGPSYDAESLSHDLAASVASVADTFMHNELSNNEEALLRQSVHQTSPSRTGPPGSLDPFFDADNVSEPPQSGDVTSDPEGISIFAGLFEGLLARFEFTAIDICVRLVHEGNARFDLHTARVQYFTAREDETGNASLLGERRSLEISGLKLTMQDLSSSNEESHAPLKARPSIPSSDNSDSELDEETNMLMSQSLVSLPPRAGTRLHPPPLSPSLSTISSASGESSMYQSALSDSRPSSRPQTPLPDLKAEKSDDEREILLSIPDPISITLITPPPYSSNTKPTSAGRPGLDAGQARNDNMRLEITMELITSALRARHLRGILKALDSIPRSPAAPSKSIPTSSPTFLTQLNITASMKGLVVLVLDSVGDQAIDTDDLDSFFAHPLVPPKLDIGYLRLHVDSVKANTFNLTSSSSGEHGDDRQAFCTISDFSLIAFHAPSSPSDQMVLSSPILVTDQHLTQSYLHDQRRPSEHFHPRTAEDKARSLPSFEVTDWTTEKGRTHGASLRPWRTKRSAYAAKARMSEQGVNAGTVSGVGLSSSPGSPRTVGFGSPSSPRSSARHPEPNQPALTIELVRETEDSSSRCINVDTTSFHVFLELSLLSSALAFADAVGLGQGKDGPAGSYQSGPPTRHASQEIRRDGFLSDVAKHELDDLALSVDYSEVDASTYMVDSPLQSGVRLPEPPKKHAQAPQDSIMNIMLHVPLVRLEVRAPPAASHSSCTGSFVVDLHEVHFSSDGLPRSQKSSTGHRVGFEGFKDEDWYADWVGRESKSLRVERIVCAYGAYTESKAIAFLSIGQDSANNHDLSYPMLLVSSSSLSSSRDTIRNEQASASPATIFLRIPSVHIDLSKELLDGLQLFADDAAQWSAKLGASQGSQPVSTSNSAGTSRNPSLIGSRYFQKRSESGATESDLSNQGAGEQGEVVLKVVVVEGFVRLNMPAVGGIGEPYRLLDVSVSDVDTLVEVKPRGKDETVVTLDVASIRIEESVSKTSNTLIQTRLSDSRASLNLRFHAINIPHTTAKESKISLSLHGLTINVAPDFDLVKDVTAFIKAPPGAFEEVVPSERTRLSITVSESSIRVTPLTKTSALVLSLSDVGFSTDLVGNSSTLAFNVFGGGMSVSLTDDSASLPKIEDSRRRIYSDSEHWAALGYATIANIEDFKIDVATDNSVDPVDIRVNVDGLNLDVHLCADTISGIAGFAVDMQSSFSPPYDEAASNNAIVAERHPAPKVSTSTSTSSSTNLLRSLDEDAFKKIPEIGPIPDMIGDDLPSNPEYLDSSFGAAAGLRPLDDDDLDEFSPDEIIPEGYVPKAGLSRFGGETIKMLEPSLNIVENYFDTLPPGALVTTPDYGETSTFIRLRGVNCRLLLYDGYDWEKTRTAIQEEVKRVKRRLAKIRQLLASGQTYDPTVDEVNTLLFNSVYVGLDQEAEELEAGALIARIDEELLEDATDARSESSWQSFKPDVPSSTPRAQGFVARSRKLTRFRGPSVEFSLQGFDAEFDQYRSKVPLVSRLLFTVRDVEILDHMKTSTWSTFLTQLRSDSRGNIREADSNMVRVELQMILPNVGHSNQEARLKAKLLPLRLHVDQDALDFLKKFFSFSDSAPSTPSPPPKDEIYFQHAEVFPVDIKLDYKPRRVDYRALKEGKTIELMNFFHFDGAEMTLRHITLKGITGWPRFFDSLNDLWTPDVKANQLVDVISGVSPIRSAVNVGSGIADLVLLPIAQYKKDGRVIRGLQKGTTAFVKSTAMEAIKLGAELATGTQVVLEQAENFLGVKGEVTAETLQFQSPEVFSDNDDSDSDLISRYAEQPRNIKEGVQSASKAIAKNLKVAGQTILAVPMEVYERSGTEGPARAVIRAVPIAVLKPMIGASEAVSKTLLGLRNTLDPSIPIDSDVKYKQHR</sequence>
<comment type="catalytic activity">
    <reaction evidence="10">
        <text>a 1,2-diacyl-sn-glycero-3-phospho-L-serine(in) = a 1,2-diacyl-sn-glycero-3-phospho-L-serine(out)</text>
        <dbReference type="Rhea" id="RHEA:38663"/>
        <dbReference type="ChEBI" id="CHEBI:57262"/>
    </reaction>
</comment>
<evidence type="ECO:0000313" key="14">
    <source>
        <dbReference type="EMBL" id="KLO14188.1"/>
    </source>
</evidence>
<dbReference type="GO" id="GO:0061908">
    <property type="term" value="C:phagophore"/>
    <property type="evidence" value="ECO:0007669"/>
    <property type="project" value="TreeGrafter"/>
</dbReference>
<dbReference type="GO" id="GO:0005789">
    <property type="term" value="C:endoplasmic reticulum membrane"/>
    <property type="evidence" value="ECO:0007669"/>
    <property type="project" value="UniProtKB-SubCell"/>
</dbReference>
<feature type="region of interest" description="Disordered" evidence="13">
    <location>
        <begin position="386"/>
        <end position="410"/>
    </location>
</feature>
<evidence type="ECO:0000256" key="12">
    <source>
        <dbReference type="ARBA" id="ARBA00024631"/>
    </source>
</evidence>
<evidence type="ECO:0000256" key="3">
    <source>
        <dbReference type="ARBA" id="ARBA00009714"/>
    </source>
</evidence>
<dbReference type="GO" id="GO:0061723">
    <property type="term" value="P:glycophagy"/>
    <property type="evidence" value="ECO:0007669"/>
    <property type="project" value="TreeGrafter"/>
</dbReference>
<evidence type="ECO:0000256" key="13">
    <source>
        <dbReference type="SAM" id="MobiDB-lite"/>
    </source>
</evidence>
<dbReference type="GO" id="GO:0032266">
    <property type="term" value="F:phosphatidylinositol-3-phosphate binding"/>
    <property type="evidence" value="ECO:0007669"/>
    <property type="project" value="TreeGrafter"/>
</dbReference>
<dbReference type="InterPro" id="IPR026849">
    <property type="entry name" value="ATG2"/>
</dbReference>
<dbReference type="PANTHER" id="PTHR13190">
    <property type="entry name" value="AUTOPHAGY-RELATED 2, ISOFORM A"/>
    <property type="match status" value="1"/>
</dbReference>
<evidence type="ECO:0000256" key="10">
    <source>
        <dbReference type="ARBA" id="ARBA00024479"/>
    </source>
</evidence>
<dbReference type="GO" id="GO:0043495">
    <property type="term" value="F:protein-membrane adaptor activity"/>
    <property type="evidence" value="ECO:0007669"/>
    <property type="project" value="TreeGrafter"/>
</dbReference>
<name>A0A0H2RXH9_9AGAM</name>
<comment type="similarity">
    <text evidence="3">Belongs to the ATG2 family.</text>
</comment>
<keyword evidence="5" id="KW-0813">Transport</keyword>
<feature type="region of interest" description="Disordered" evidence="13">
    <location>
        <begin position="155"/>
        <end position="193"/>
    </location>
</feature>
<dbReference type="GO" id="GO:0034045">
    <property type="term" value="C:phagophore assembly site membrane"/>
    <property type="evidence" value="ECO:0007669"/>
    <property type="project" value="UniProtKB-SubCell"/>
</dbReference>
<keyword evidence="7" id="KW-0072">Autophagy</keyword>
<evidence type="ECO:0000256" key="11">
    <source>
        <dbReference type="ARBA" id="ARBA00024615"/>
    </source>
</evidence>
<organism evidence="14 15">
    <name type="scientific">Schizopora paradoxa</name>
    <dbReference type="NCBI Taxonomy" id="27342"/>
    <lineage>
        <taxon>Eukaryota</taxon>
        <taxon>Fungi</taxon>
        <taxon>Dikarya</taxon>
        <taxon>Basidiomycota</taxon>
        <taxon>Agaricomycotina</taxon>
        <taxon>Agaricomycetes</taxon>
        <taxon>Hymenochaetales</taxon>
        <taxon>Schizoporaceae</taxon>
        <taxon>Schizopora</taxon>
    </lineage>
</organism>
<comment type="catalytic activity">
    <reaction evidence="12">
        <text>a 1,2-diacyl-sn-glycero-3-phosphocholine(in) = a 1,2-diacyl-sn-glycero-3-phosphocholine(out)</text>
        <dbReference type="Rhea" id="RHEA:38571"/>
        <dbReference type="ChEBI" id="CHEBI:57643"/>
    </reaction>
</comment>
<evidence type="ECO:0000256" key="6">
    <source>
        <dbReference type="ARBA" id="ARBA00022824"/>
    </source>
</evidence>
<comment type="catalytic activity">
    <reaction evidence="11">
        <text>a 1,2-diacyl-sn-glycero-3-phosphoethanolamine(in) = a 1,2-diacyl-sn-glycero-3-phosphoethanolamine(out)</text>
        <dbReference type="Rhea" id="RHEA:38895"/>
        <dbReference type="ChEBI" id="CHEBI:64612"/>
    </reaction>
</comment>
<dbReference type="GO" id="GO:0000045">
    <property type="term" value="P:autophagosome assembly"/>
    <property type="evidence" value="ECO:0007669"/>
    <property type="project" value="TreeGrafter"/>
</dbReference>
<evidence type="ECO:0000256" key="2">
    <source>
        <dbReference type="ARBA" id="ARBA00004623"/>
    </source>
</evidence>
<evidence type="ECO:0000256" key="8">
    <source>
        <dbReference type="ARBA" id="ARBA00023055"/>
    </source>
</evidence>
<keyword evidence="8" id="KW-0445">Lipid transport</keyword>
<keyword evidence="9" id="KW-0472">Membrane</keyword>
<feature type="compositionally biased region" description="Low complexity" evidence="13">
    <location>
        <begin position="645"/>
        <end position="659"/>
    </location>
</feature>
<proteinExistence type="inferred from homology"/>
<dbReference type="EMBL" id="KQ085947">
    <property type="protein sequence ID" value="KLO14188.1"/>
    <property type="molecule type" value="Genomic_DNA"/>
</dbReference>
<dbReference type="GO" id="GO:0000422">
    <property type="term" value="P:autophagy of mitochondrion"/>
    <property type="evidence" value="ECO:0007669"/>
    <property type="project" value="TreeGrafter"/>
</dbReference>
<evidence type="ECO:0000313" key="15">
    <source>
        <dbReference type="Proteomes" id="UP000053477"/>
    </source>
</evidence>
<evidence type="ECO:0000256" key="7">
    <source>
        <dbReference type="ARBA" id="ARBA00023006"/>
    </source>
</evidence>
<dbReference type="OrthoDB" id="18982at2759"/>
<feature type="compositionally biased region" description="Low complexity" evidence="13">
    <location>
        <begin position="328"/>
        <end position="337"/>
    </location>
</feature>
<evidence type="ECO:0000256" key="1">
    <source>
        <dbReference type="ARBA" id="ARBA00004406"/>
    </source>
</evidence>
<feature type="compositionally biased region" description="Polar residues" evidence="13">
    <location>
        <begin position="338"/>
        <end position="357"/>
    </location>
</feature>
<protein>
    <recommendedName>
        <fullName evidence="4">Autophagy-related protein 2</fullName>
    </recommendedName>
</protein>
<dbReference type="GO" id="GO:0034727">
    <property type="term" value="P:piecemeal microautophagy of the nucleus"/>
    <property type="evidence" value="ECO:0007669"/>
    <property type="project" value="TreeGrafter"/>
</dbReference>
<dbReference type="GO" id="GO:0006869">
    <property type="term" value="P:lipid transport"/>
    <property type="evidence" value="ECO:0007669"/>
    <property type="project" value="UniProtKB-KW"/>
</dbReference>
<dbReference type="PANTHER" id="PTHR13190:SF1">
    <property type="entry name" value="AUTOPHAGY-RELATED 2, ISOFORM A"/>
    <property type="match status" value="1"/>
</dbReference>
<gene>
    <name evidence="14" type="ORF">SCHPADRAFT_851424</name>
</gene>
<dbReference type="InParanoid" id="A0A0H2RXH9"/>
<feature type="region of interest" description="Disordered" evidence="13">
    <location>
        <begin position="270"/>
        <end position="300"/>
    </location>
</feature>
<dbReference type="Pfam" id="PF13329">
    <property type="entry name" value="ATG2_CAD"/>
    <property type="match status" value="1"/>
</dbReference>
<evidence type="ECO:0000256" key="5">
    <source>
        <dbReference type="ARBA" id="ARBA00022448"/>
    </source>
</evidence>
<dbReference type="FunCoup" id="A0A0H2RXH9">
    <property type="interactions" value="169"/>
</dbReference>
<evidence type="ECO:0000256" key="4">
    <source>
        <dbReference type="ARBA" id="ARBA00018070"/>
    </source>
</evidence>
<feature type="region of interest" description="Disordered" evidence="13">
    <location>
        <begin position="986"/>
        <end position="1011"/>
    </location>
</feature>
<dbReference type="Proteomes" id="UP000053477">
    <property type="component" value="Unassembled WGS sequence"/>
</dbReference>
<dbReference type="GO" id="GO:0061709">
    <property type="term" value="P:reticulophagy"/>
    <property type="evidence" value="ECO:0007669"/>
    <property type="project" value="TreeGrafter"/>
</dbReference>
<keyword evidence="15" id="KW-1185">Reference proteome</keyword>
<evidence type="ECO:0000256" key="9">
    <source>
        <dbReference type="ARBA" id="ARBA00023136"/>
    </source>
</evidence>
<keyword evidence="6" id="KW-0256">Endoplasmic reticulum</keyword>
<feature type="region of interest" description="Disordered" evidence="13">
    <location>
        <begin position="637"/>
        <end position="682"/>
    </location>
</feature>
<feature type="region of interest" description="Disordered" evidence="13">
    <location>
        <begin position="314"/>
        <end position="370"/>
    </location>
</feature>